<evidence type="ECO:0000256" key="6">
    <source>
        <dbReference type="SAM" id="Phobius"/>
    </source>
</evidence>
<dbReference type="RefSeq" id="WP_114179179.1">
    <property type="nucleotide sequence ID" value="NZ_CP024903.1"/>
</dbReference>
<evidence type="ECO:0000256" key="2">
    <source>
        <dbReference type="ARBA" id="ARBA00022448"/>
    </source>
</evidence>
<feature type="transmembrane region" description="Helical" evidence="6">
    <location>
        <begin position="198"/>
        <end position="218"/>
    </location>
</feature>
<name>A0A2Z5N0T8_BURPY</name>
<dbReference type="Proteomes" id="UP000253104">
    <property type="component" value="Chromosome mHSR5_B"/>
</dbReference>
<feature type="domain" description="Major facilitator superfamily (MFS) profile" evidence="7">
    <location>
        <begin position="39"/>
        <end position="446"/>
    </location>
</feature>
<keyword evidence="4 6" id="KW-1133">Transmembrane helix</keyword>
<keyword evidence="3 6" id="KW-0812">Transmembrane</keyword>
<dbReference type="PANTHER" id="PTHR43791:SF36">
    <property type="entry name" value="TRANSPORTER, PUTATIVE (AFU_ORTHOLOGUE AFUA_6G08340)-RELATED"/>
    <property type="match status" value="1"/>
</dbReference>
<accession>A0A2Z5N0T8</accession>
<evidence type="ECO:0000256" key="5">
    <source>
        <dbReference type="ARBA" id="ARBA00023136"/>
    </source>
</evidence>
<protein>
    <submittedName>
        <fullName evidence="8">MFS transporter</fullName>
    </submittedName>
</protein>
<evidence type="ECO:0000313" key="8">
    <source>
        <dbReference type="EMBL" id="AXF22750.1"/>
    </source>
</evidence>
<dbReference type="AlphaFoldDB" id="A0A2Z5N0T8"/>
<dbReference type="Pfam" id="PF07690">
    <property type="entry name" value="MFS_1"/>
    <property type="match status" value="1"/>
</dbReference>
<organism evidence="8 9">
    <name type="scientific">Burkholderia pyrrocinia</name>
    <name type="common">Pseudomonas pyrrocinia</name>
    <dbReference type="NCBI Taxonomy" id="60550"/>
    <lineage>
        <taxon>Bacteria</taxon>
        <taxon>Pseudomonadati</taxon>
        <taxon>Pseudomonadota</taxon>
        <taxon>Betaproteobacteria</taxon>
        <taxon>Burkholderiales</taxon>
        <taxon>Burkholderiaceae</taxon>
        <taxon>Burkholderia</taxon>
        <taxon>Burkholderia cepacia complex</taxon>
    </lineage>
</organism>
<dbReference type="InterPro" id="IPR020846">
    <property type="entry name" value="MFS_dom"/>
</dbReference>
<reference evidence="8 9" key="1">
    <citation type="journal article" date="2018" name="ISME J.">
        <title>Involvement of Burkholderiaceae and sulfurous volatiles in disease-suppressive soils.</title>
        <authorList>
            <person name="Carrion V.J."/>
            <person name="Cordovez V."/>
            <person name="Tyc O."/>
            <person name="Etalo D.W."/>
            <person name="de Bruijn I."/>
            <person name="de Jager V.C."/>
            <person name="Medema M.H."/>
            <person name="Eberl L."/>
            <person name="Raaijmakers J.M."/>
        </authorList>
    </citation>
    <scope>NUCLEOTIDE SEQUENCE [LARGE SCALE GENOMIC DNA]</scope>
    <source>
        <strain evidence="9">mHSR5</strain>
    </source>
</reference>
<evidence type="ECO:0000256" key="4">
    <source>
        <dbReference type="ARBA" id="ARBA00022989"/>
    </source>
</evidence>
<sequence length="446" mass="47154">MTHSNGAASPRGMPSAADARAGAATPDVDALYARLSRRIIPLILVCYFFGYLDRVNVGFAKLQMVTDLHLSEAAYGVGAGLFFVGYLLLQVPAGWLVQRVGVKRCLAGSMLTWGVVSIATLATRDTVSFYALRFLLGVTEASFFPAVIAYFSVWFPSHRLSKVMALLFLAMPLGVIVGGPLSGWIMDATHGGLGLRGWQWMFLLEGLPAVALGLVLLVRVTERIDDATWLTDAEKRTVHAEMAQEAAGKRTQLGAALREPTLWILFATSFLYNVGNYGLVFWMPTMIKSLGDLSNLAVGLVSAIPYLAASVAMVANAQHSVRTGERRWHTALPVAIGGVALLASLGMHTHPVLAVACLTVGVAGIMSTLAMFWSLPSRILAGEAAAGGAGLVNIGAAVAGFVGPTLMGYAKGLTGSTEFGVALLAFTLFAAAALILSIPRRLMGRS</sequence>
<evidence type="ECO:0000256" key="1">
    <source>
        <dbReference type="ARBA" id="ARBA00004141"/>
    </source>
</evidence>
<feature type="transmembrane region" description="Helical" evidence="6">
    <location>
        <begin position="105"/>
        <end position="123"/>
    </location>
</feature>
<dbReference type="OrthoDB" id="9025356at2"/>
<dbReference type="GO" id="GO:0022857">
    <property type="term" value="F:transmembrane transporter activity"/>
    <property type="evidence" value="ECO:0007669"/>
    <property type="project" value="InterPro"/>
</dbReference>
<feature type="transmembrane region" description="Helical" evidence="6">
    <location>
        <begin position="353"/>
        <end position="373"/>
    </location>
</feature>
<dbReference type="CDD" id="cd17319">
    <property type="entry name" value="MFS_ExuT_GudP_like"/>
    <property type="match status" value="1"/>
</dbReference>
<feature type="transmembrane region" description="Helical" evidence="6">
    <location>
        <begin position="163"/>
        <end position="186"/>
    </location>
</feature>
<feature type="transmembrane region" description="Helical" evidence="6">
    <location>
        <begin position="419"/>
        <end position="438"/>
    </location>
</feature>
<dbReference type="InterPro" id="IPR011701">
    <property type="entry name" value="MFS"/>
</dbReference>
<proteinExistence type="predicted"/>
<evidence type="ECO:0000313" key="9">
    <source>
        <dbReference type="Proteomes" id="UP000253104"/>
    </source>
</evidence>
<feature type="transmembrane region" description="Helical" evidence="6">
    <location>
        <begin position="296"/>
        <end position="316"/>
    </location>
</feature>
<dbReference type="GO" id="GO:0016020">
    <property type="term" value="C:membrane"/>
    <property type="evidence" value="ECO:0007669"/>
    <property type="project" value="UniProtKB-SubCell"/>
</dbReference>
<evidence type="ECO:0000259" key="7">
    <source>
        <dbReference type="PROSITE" id="PS50850"/>
    </source>
</evidence>
<dbReference type="PANTHER" id="PTHR43791">
    <property type="entry name" value="PERMEASE-RELATED"/>
    <property type="match status" value="1"/>
</dbReference>
<gene>
    <name evidence="8" type="ORF">CUJ89_19760</name>
</gene>
<feature type="transmembrane region" description="Helical" evidence="6">
    <location>
        <begin position="328"/>
        <end position="347"/>
    </location>
</feature>
<dbReference type="InterPro" id="IPR036259">
    <property type="entry name" value="MFS_trans_sf"/>
</dbReference>
<dbReference type="PROSITE" id="PS50850">
    <property type="entry name" value="MFS"/>
    <property type="match status" value="1"/>
</dbReference>
<keyword evidence="2" id="KW-0813">Transport</keyword>
<feature type="transmembrane region" description="Helical" evidence="6">
    <location>
        <begin position="35"/>
        <end position="53"/>
    </location>
</feature>
<feature type="transmembrane region" description="Helical" evidence="6">
    <location>
        <begin position="73"/>
        <end position="93"/>
    </location>
</feature>
<dbReference type="EMBL" id="CP024903">
    <property type="protein sequence ID" value="AXF22750.1"/>
    <property type="molecule type" value="Genomic_DNA"/>
</dbReference>
<dbReference type="Gene3D" id="1.20.1250.20">
    <property type="entry name" value="MFS general substrate transporter like domains"/>
    <property type="match status" value="2"/>
</dbReference>
<comment type="subcellular location">
    <subcellularLocation>
        <location evidence="1">Membrane</location>
        <topology evidence="1">Multi-pass membrane protein</topology>
    </subcellularLocation>
</comment>
<dbReference type="FunFam" id="1.20.1250.20:FF:000018">
    <property type="entry name" value="MFS transporter permease"/>
    <property type="match status" value="1"/>
</dbReference>
<evidence type="ECO:0000256" key="3">
    <source>
        <dbReference type="ARBA" id="ARBA00022692"/>
    </source>
</evidence>
<dbReference type="SUPFAM" id="SSF103473">
    <property type="entry name" value="MFS general substrate transporter"/>
    <property type="match status" value="1"/>
</dbReference>
<keyword evidence="5 6" id="KW-0472">Membrane</keyword>
<feature type="transmembrane region" description="Helical" evidence="6">
    <location>
        <begin position="385"/>
        <end position="407"/>
    </location>
</feature>
<feature type="transmembrane region" description="Helical" evidence="6">
    <location>
        <begin position="262"/>
        <end position="284"/>
    </location>
</feature>
<feature type="transmembrane region" description="Helical" evidence="6">
    <location>
        <begin position="129"/>
        <end position="151"/>
    </location>
</feature>